<dbReference type="OrthoDB" id="18781at2759"/>
<accession>X6NWR3</accession>
<protein>
    <submittedName>
        <fullName evidence="3">Uncharacterized protein</fullName>
    </submittedName>
</protein>
<dbReference type="CDD" id="cd18797">
    <property type="entry name" value="SF2_C_Hrq"/>
    <property type="match status" value="1"/>
</dbReference>
<dbReference type="EMBL" id="ASPP01005499">
    <property type="protein sequence ID" value="ETO30401.1"/>
    <property type="molecule type" value="Genomic_DNA"/>
</dbReference>
<feature type="domain" description="Helicase ATP-binding" evidence="1">
    <location>
        <begin position="1"/>
        <end position="98"/>
    </location>
</feature>
<dbReference type="InterPro" id="IPR018973">
    <property type="entry name" value="MZB"/>
</dbReference>
<dbReference type="GO" id="GO:0043138">
    <property type="term" value="F:3'-5' DNA helicase activity"/>
    <property type="evidence" value="ECO:0007669"/>
    <property type="project" value="TreeGrafter"/>
</dbReference>
<dbReference type="Gene3D" id="3.40.50.300">
    <property type="entry name" value="P-loop containing nucleotide triphosphate hydrolases"/>
    <property type="match status" value="2"/>
</dbReference>
<dbReference type="PANTHER" id="PTHR47957:SF3">
    <property type="entry name" value="ATP-DEPENDENT HELICASE HRQ1"/>
    <property type="match status" value="1"/>
</dbReference>
<dbReference type="PANTHER" id="PTHR47957">
    <property type="entry name" value="ATP-DEPENDENT HELICASE HRQ1"/>
    <property type="match status" value="1"/>
</dbReference>
<dbReference type="OMA" id="PEFICTS"/>
<gene>
    <name evidence="3" type="ORF">RFI_06719</name>
</gene>
<dbReference type="InterPro" id="IPR001650">
    <property type="entry name" value="Helicase_C-like"/>
</dbReference>
<dbReference type="InterPro" id="IPR027417">
    <property type="entry name" value="P-loop_NTPase"/>
</dbReference>
<proteinExistence type="predicted"/>
<evidence type="ECO:0000313" key="4">
    <source>
        <dbReference type="Proteomes" id="UP000023152"/>
    </source>
</evidence>
<dbReference type="Pfam" id="PF00271">
    <property type="entry name" value="Helicase_C"/>
    <property type="match status" value="1"/>
</dbReference>
<name>X6NWR3_RETFI</name>
<keyword evidence="4" id="KW-1185">Reference proteome</keyword>
<dbReference type="AlphaFoldDB" id="X6NWR3"/>
<organism evidence="3 4">
    <name type="scientific">Reticulomyxa filosa</name>
    <dbReference type="NCBI Taxonomy" id="46433"/>
    <lineage>
        <taxon>Eukaryota</taxon>
        <taxon>Sar</taxon>
        <taxon>Rhizaria</taxon>
        <taxon>Retaria</taxon>
        <taxon>Foraminifera</taxon>
        <taxon>Monothalamids</taxon>
        <taxon>Reticulomyxidae</taxon>
        <taxon>Reticulomyxa</taxon>
    </lineage>
</organism>
<dbReference type="GO" id="GO:0005634">
    <property type="term" value="C:nucleus"/>
    <property type="evidence" value="ECO:0007669"/>
    <property type="project" value="TreeGrafter"/>
</dbReference>
<dbReference type="Pfam" id="PF09369">
    <property type="entry name" value="MZB"/>
    <property type="match status" value="1"/>
</dbReference>
<dbReference type="GO" id="GO:0006289">
    <property type="term" value="P:nucleotide-excision repair"/>
    <property type="evidence" value="ECO:0007669"/>
    <property type="project" value="TreeGrafter"/>
</dbReference>
<feature type="domain" description="Helicase C-terminal" evidence="2">
    <location>
        <begin position="211"/>
        <end position="368"/>
    </location>
</feature>
<evidence type="ECO:0000313" key="3">
    <source>
        <dbReference type="EMBL" id="ETO30401.1"/>
    </source>
</evidence>
<dbReference type="SMART" id="SM00490">
    <property type="entry name" value="HELICc"/>
    <property type="match status" value="1"/>
</dbReference>
<dbReference type="PROSITE" id="PS51192">
    <property type="entry name" value="HELICASE_ATP_BIND_1"/>
    <property type="match status" value="1"/>
</dbReference>
<reference evidence="3 4" key="1">
    <citation type="journal article" date="2013" name="Curr. Biol.">
        <title>The Genome of the Foraminiferan Reticulomyxa filosa.</title>
        <authorList>
            <person name="Glockner G."/>
            <person name="Hulsmann N."/>
            <person name="Schleicher M."/>
            <person name="Noegel A.A."/>
            <person name="Eichinger L."/>
            <person name="Gallinger C."/>
            <person name="Pawlowski J."/>
            <person name="Sierra R."/>
            <person name="Euteneuer U."/>
            <person name="Pillet L."/>
            <person name="Moustafa A."/>
            <person name="Platzer M."/>
            <person name="Groth M."/>
            <person name="Szafranski K."/>
            <person name="Schliwa M."/>
        </authorList>
    </citation>
    <scope>NUCLEOTIDE SEQUENCE [LARGE SCALE GENOMIC DNA]</scope>
</reference>
<sequence length="752" mass="85821">MIHHTLLPNYKKYAHSFFQYLSFVILDECHCYHSVFGSHVCNVLKRLKRIVNEAKLGNVATCLNDKKTVPLQFIGCSATIGNPLEHFSHLIGFHPSQICSIGSEDNTSGHCNKLIVFWNPPSILAARSTKQKPILEQVSEIQQTESLAQVQVEAQKQKKKKKRDQNVTSEMETVDKDTQTSVVFGKRKTKELNEANFMQNRRRSALMDSALLFSQIIVCKKYQCLLFCKTRKVCELVHKNSLDLMQNIWSDAKYLIRCYRGGYLKHIRREIEKQLFNGQILGVVATNALELGIDIGHLKVTLHTGYPGLASLWQQMGRCGRYNGSNEYSLSIFVAYPESPLDQYIVNCPDMLFQGKHEKVVISPFNNNILKEHILCAIGDESLDTQTLYHYWNNDGNGSGDENRKQEINKKLDDALMELTEEHKIEWNEKFKLWTLTDTFISRGGDNIPNFGSTLHPSHLCDIRNIGKDFRTFIVRMIDTGLCIDEMPERNAYFAVYEGAIYLNSGREYLVKSLDLESAEAWVEELIKESEYYTKTRDRTDIVINNCLSSKYNNTLHYGNVSITTVIFGFWMINKKTRQHKNGPSLRLPKLCIRTKAFWIDIPASIVDDFTNTKECITSSCHAISHALISVLPLFVQCTESWFDTECPNPFDTRQRLPKIIISETVENGIGTVEELTNSLCHSPSNSNSNVSSGYELVFEVMKKTYDVIQKCPCTTGCPLCIHSHTCHEYNMMSSKSGSLLLLQLLLKHFSV</sequence>
<evidence type="ECO:0000259" key="2">
    <source>
        <dbReference type="PROSITE" id="PS51194"/>
    </source>
</evidence>
<dbReference type="InterPro" id="IPR014001">
    <property type="entry name" value="Helicase_ATP-bd"/>
</dbReference>
<comment type="caution">
    <text evidence="3">The sequence shown here is derived from an EMBL/GenBank/DDBJ whole genome shotgun (WGS) entry which is preliminary data.</text>
</comment>
<dbReference type="GO" id="GO:0036297">
    <property type="term" value="P:interstrand cross-link repair"/>
    <property type="evidence" value="ECO:0007669"/>
    <property type="project" value="TreeGrafter"/>
</dbReference>
<dbReference type="SUPFAM" id="SSF52540">
    <property type="entry name" value="P-loop containing nucleoside triphosphate hydrolases"/>
    <property type="match status" value="1"/>
</dbReference>
<dbReference type="PROSITE" id="PS51194">
    <property type="entry name" value="HELICASE_CTER"/>
    <property type="match status" value="1"/>
</dbReference>
<evidence type="ECO:0000259" key="1">
    <source>
        <dbReference type="PROSITE" id="PS51192"/>
    </source>
</evidence>
<dbReference type="Proteomes" id="UP000023152">
    <property type="component" value="Unassembled WGS sequence"/>
</dbReference>